<accession>A0ABV6M305</accession>
<reference evidence="1 2" key="1">
    <citation type="submission" date="2024-09" db="EMBL/GenBank/DDBJ databases">
        <authorList>
            <person name="Sun Q."/>
            <person name="Mori K."/>
        </authorList>
    </citation>
    <scope>NUCLEOTIDE SEQUENCE [LARGE SCALE GENOMIC DNA]</scope>
    <source>
        <strain evidence="1 2">TBRC 3947</strain>
    </source>
</reference>
<sequence>MKKFINDPAAVVREALAGVATAHPDLRVGVEQQIIVRADARLTGPGRAHRLK</sequence>
<protein>
    <submittedName>
        <fullName evidence="1">Uncharacterized protein</fullName>
    </submittedName>
</protein>
<gene>
    <name evidence="1" type="ORF">ACFFIA_14640</name>
</gene>
<proteinExistence type="predicted"/>
<keyword evidence="2" id="KW-1185">Reference proteome</keyword>
<dbReference type="Proteomes" id="UP001589867">
    <property type="component" value="Unassembled WGS sequence"/>
</dbReference>
<dbReference type="EMBL" id="JBHLUH010000021">
    <property type="protein sequence ID" value="MFC0528898.1"/>
    <property type="molecule type" value="Genomic_DNA"/>
</dbReference>
<name>A0ABV6M305_9ACTN</name>
<dbReference type="RefSeq" id="WP_377251097.1">
    <property type="nucleotide sequence ID" value="NZ_JBHLUH010000021.1"/>
</dbReference>
<comment type="caution">
    <text evidence="1">The sequence shown here is derived from an EMBL/GenBank/DDBJ whole genome shotgun (WGS) entry which is preliminary data.</text>
</comment>
<evidence type="ECO:0000313" key="1">
    <source>
        <dbReference type="EMBL" id="MFC0528898.1"/>
    </source>
</evidence>
<evidence type="ECO:0000313" key="2">
    <source>
        <dbReference type="Proteomes" id="UP001589867"/>
    </source>
</evidence>
<organism evidence="1 2">
    <name type="scientific">Phytohabitans kaempferiae</name>
    <dbReference type="NCBI Taxonomy" id="1620943"/>
    <lineage>
        <taxon>Bacteria</taxon>
        <taxon>Bacillati</taxon>
        <taxon>Actinomycetota</taxon>
        <taxon>Actinomycetes</taxon>
        <taxon>Micromonosporales</taxon>
        <taxon>Micromonosporaceae</taxon>
    </lineage>
</organism>